<dbReference type="InterPro" id="IPR013325">
    <property type="entry name" value="RNA_pol_sigma_r2"/>
</dbReference>
<dbReference type="Pfam" id="PF04542">
    <property type="entry name" value="Sigma70_r2"/>
    <property type="match status" value="1"/>
</dbReference>
<dbReference type="Proteomes" id="UP000515947">
    <property type="component" value="Chromosome"/>
</dbReference>
<dbReference type="NCBIfam" id="TIGR02937">
    <property type="entry name" value="sigma70-ECF"/>
    <property type="match status" value="1"/>
</dbReference>
<keyword evidence="9" id="KW-1185">Reference proteome</keyword>
<dbReference type="SUPFAM" id="SSF88946">
    <property type="entry name" value="Sigma2 domain of RNA polymerase sigma factors"/>
    <property type="match status" value="1"/>
</dbReference>
<sequence length="190" mass="20766">MRIVRLPRGEVLQLVDGAVDVGGEGHGANDADDFESFYRREYPHLLVLARVMAGPAVADDVVQETMLTAYHQWEDVQSYASPVGWLRTVCLRKAVNVVRRRSVERRVLGVLRNQPAAPVADVGDGEAFWSLVRTLPQRQAQVVALHYALDLGVAEIASTLGCAEGTVKAHLSRARAGLAEKLGTSEEDPR</sequence>
<dbReference type="Gene3D" id="1.10.1740.10">
    <property type="match status" value="1"/>
</dbReference>
<protein>
    <submittedName>
        <fullName evidence="8">Sigma-70 family RNA polymerase sigma factor</fullName>
    </submittedName>
</protein>
<accession>A0A7G9RGF8</accession>
<keyword evidence="2" id="KW-0805">Transcription regulation</keyword>
<evidence type="ECO:0000256" key="5">
    <source>
        <dbReference type="ARBA" id="ARBA00023163"/>
    </source>
</evidence>
<dbReference type="GO" id="GO:0006352">
    <property type="term" value="P:DNA-templated transcription initiation"/>
    <property type="evidence" value="ECO:0007669"/>
    <property type="project" value="InterPro"/>
</dbReference>
<dbReference type="GO" id="GO:0016987">
    <property type="term" value="F:sigma factor activity"/>
    <property type="evidence" value="ECO:0007669"/>
    <property type="project" value="UniProtKB-KW"/>
</dbReference>
<dbReference type="Gene3D" id="1.10.10.10">
    <property type="entry name" value="Winged helix-like DNA-binding domain superfamily/Winged helix DNA-binding domain"/>
    <property type="match status" value="1"/>
</dbReference>
<organism evidence="8 9">
    <name type="scientific">Nocardioides mesophilus</name>
    <dbReference type="NCBI Taxonomy" id="433659"/>
    <lineage>
        <taxon>Bacteria</taxon>
        <taxon>Bacillati</taxon>
        <taxon>Actinomycetota</taxon>
        <taxon>Actinomycetes</taxon>
        <taxon>Propionibacteriales</taxon>
        <taxon>Nocardioidaceae</taxon>
        <taxon>Nocardioides</taxon>
    </lineage>
</organism>
<dbReference type="InterPro" id="IPR007627">
    <property type="entry name" value="RNA_pol_sigma70_r2"/>
</dbReference>
<dbReference type="InterPro" id="IPR014284">
    <property type="entry name" value="RNA_pol_sigma-70_dom"/>
</dbReference>
<feature type="domain" description="RNA polymerase sigma-70 region 2" evidence="6">
    <location>
        <begin position="38"/>
        <end position="102"/>
    </location>
</feature>
<dbReference type="PANTHER" id="PTHR43133">
    <property type="entry name" value="RNA POLYMERASE ECF-TYPE SIGMA FACTO"/>
    <property type="match status" value="1"/>
</dbReference>
<dbReference type="Pfam" id="PF08281">
    <property type="entry name" value="Sigma70_r4_2"/>
    <property type="match status" value="1"/>
</dbReference>
<dbReference type="InterPro" id="IPR013324">
    <property type="entry name" value="RNA_pol_sigma_r3/r4-like"/>
</dbReference>
<keyword evidence="4" id="KW-0238">DNA-binding</keyword>
<proteinExistence type="inferred from homology"/>
<evidence type="ECO:0000256" key="3">
    <source>
        <dbReference type="ARBA" id="ARBA00023082"/>
    </source>
</evidence>
<evidence type="ECO:0000313" key="8">
    <source>
        <dbReference type="EMBL" id="QNN54683.1"/>
    </source>
</evidence>
<evidence type="ECO:0000313" key="9">
    <source>
        <dbReference type="Proteomes" id="UP000515947"/>
    </source>
</evidence>
<dbReference type="AlphaFoldDB" id="A0A7G9RGF8"/>
<dbReference type="RefSeq" id="WP_187580523.1">
    <property type="nucleotide sequence ID" value="NZ_CP060713.1"/>
</dbReference>
<dbReference type="KEGG" id="nmes:H9L09_10500"/>
<evidence type="ECO:0000256" key="1">
    <source>
        <dbReference type="ARBA" id="ARBA00010641"/>
    </source>
</evidence>
<gene>
    <name evidence="8" type="ORF">H9L09_10500</name>
</gene>
<dbReference type="InterPro" id="IPR039425">
    <property type="entry name" value="RNA_pol_sigma-70-like"/>
</dbReference>
<reference evidence="8 9" key="1">
    <citation type="submission" date="2020-08" db="EMBL/GenBank/DDBJ databases">
        <title>Genome sequence of Nocardioides mesophilus KACC 16243T.</title>
        <authorList>
            <person name="Hyun D.-W."/>
            <person name="Bae J.-W."/>
        </authorList>
    </citation>
    <scope>NUCLEOTIDE SEQUENCE [LARGE SCALE GENOMIC DNA]</scope>
    <source>
        <strain evidence="8 9">KACC 16243</strain>
    </source>
</reference>
<evidence type="ECO:0000259" key="7">
    <source>
        <dbReference type="Pfam" id="PF08281"/>
    </source>
</evidence>
<keyword evidence="5" id="KW-0804">Transcription</keyword>
<dbReference type="PANTHER" id="PTHR43133:SF50">
    <property type="entry name" value="ECF RNA POLYMERASE SIGMA FACTOR SIGM"/>
    <property type="match status" value="1"/>
</dbReference>
<dbReference type="GO" id="GO:0003677">
    <property type="term" value="F:DNA binding"/>
    <property type="evidence" value="ECO:0007669"/>
    <property type="project" value="UniProtKB-KW"/>
</dbReference>
<evidence type="ECO:0000256" key="2">
    <source>
        <dbReference type="ARBA" id="ARBA00023015"/>
    </source>
</evidence>
<dbReference type="SUPFAM" id="SSF88659">
    <property type="entry name" value="Sigma3 and sigma4 domains of RNA polymerase sigma factors"/>
    <property type="match status" value="1"/>
</dbReference>
<dbReference type="EMBL" id="CP060713">
    <property type="protein sequence ID" value="QNN54683.1"/>
    <property type="molecule type" value="Genomic_DNA"/>
</dbReference>
<dbReference type="InterPro" id="IPR036388">
    <property type="entry name" value="WH-like_DNA-bd_sf"/>
</dbReference>
<feature type="domain" description="RNA polymerase sigma factor 70 region 4 type 2" evidence="7">
    <location>
        <begin position="127"/>
        <end position="176"/>
    </location>
</feature>
<name>A0A7G9RGF8_9ACTN</name>
<keyword evidence="3" id="KW-0731">Sigma factor</keyword>
<evidence type="ECO:0000259" key="6">
    <source>
        <dbReference type="Pfam" id="PF04542"/>
    </source>
</evidence>
<evidence type="ECO:0000256" key="4">
    <source>
        <dbReference type="ARBA" id="ARBA00023125"/>
    </source>
</evidence>
<comment type="similarity">
    <text evidence="1">Belongs to the sigma-70 factor family. ECF subfamily.</text>
</comment>
<dbReference type="InterPro" id="IPR013249">
    <property type="entry name" value="RNA_pol_sigma70_r4_t2"/>
</dbReference>